<gene>
    <name evidence="1" type="ORF">L6452_41028</name>
</gene>
<dbReference type="Proteomes" id="UP001055879">
    <property type="component" value="Linkage Group LG16"/>
</dbReference>
<reference evidence="1 2" key="2">
    <citation type="journal article" date="2022" name="Mol. Ecol. Resour.">
        <title>The genomes of chicory, endive, great burdock and yacon provide insights into Asteraceae paleo-polyploidization history and plant inulin production.</title>
        <authorList>
            <person name="Fan W."/>
            <person name="Wang S."/>
            <person name="Wang H."/>
            <person name="Wang A."/>
            <person name="Jiang F."/>
            <person name="Liu H."/>
            <person name="Zhao H."/>
            <person name="Xu D."/>
            <person name="Zhang Y."/>
        </authorList>
    </citation>
    <scope>NUCLEOTIDE SEQUENCE [LARGE SCALE GENOMIC DNA]</scope>
    <source>
        <strain evidence="2">cv. Niubang</strain>
    </source>
</reference>
<comment type="caution">
    <text evidence="1">The sequence shown here is derived from an EMBL/GenBank/DDBJ whole genome shotgun (WGS) entry which is preliminary data.</text>
</comment>
<reference evidence="2" key="1">
    <citation type="journal article" date="2022" name="Mol. Ecol. Resour.">
        <title>The genomes of chicory, endive, great burdock and yacon provide insights into Asteraceae palaeo-polyploidization history and plant inulin production.</title>
        <authorList>
            <person name="Fan W."/>
            <person name="Wang S."/>
            <person name="Wang H."/>
            <person name="Wang A."/>
            <person name="Jiang F."/>
            <person name="Liu H."/>
            <person name="Zhao H."/>
            <person name="Xu D."/>
            <person name="Zhang Y."/>
        </authorList>
    </citation>
    <scope>NUCLEOTIDE SEQUENCE [LARGE SCALE GENOMIC DNA]</scope>
    <source>
        <strain evidence="2">cv. Niubang</strain>
    </source>
</reference>
<keyword evidence="2" id="KW-1185">Reference proteome</keyword>
<proteinExistence type="predicted"/>
<accession>A0ACB8XNH7</accession>
<sequence length="102" mass="11561">MSCRAFLTRPPSTMMEGITLVAVASTMEVIVLDVGEKYMRLISELDLVQWYQREEVDASEIVVVVDDDGAVVPWMWFASFVFLSGDGWRETLFCRMAYQAGP</sequence>
<evidence type="ECO:0000313" key="2">
    <source>
        <dbReference type="Proteomes" id="UP001055879"/>
    </source>
</evidence>
<evidence type="ECO:0000313" key="1">
    <source>
        <dbReference type="EMBL" id="KAI3669690.1"/>
    </source>
</evidence>
<organism evidence="1 2">
    <name type="scientific">Arctium lappa</name>
    <name type="common">Greater burdock</name>
    <name type="synonym">Lappa major</name>
    <dbReference type="NCBI Taxonomy" id="4217"/>
    <lineage>
        <taxon>Eukaryota</taxon>
        <taxon>Viridiplantae</taxon>
        <taxon>Streptophyta</taxon>
        <taxon>Embryophyta</taxon>
        <taxon>Tracheophyta</taxon>
        <taxon>Spermatophyta</taxon>
        <taxon>Magnoliopsida</taxon>
        <taxon>eudicotyledons</taxon>
        <taxon>Gunneridae</taxon>
        <taxon>Pentapetalae</taxon>
        <taxon>asterids</taxon>
        <taxon>campanulids</taxon>
        <taxon>Asterales</taxon>
        <taxon>Asteraceae</taxon>
        <taxon>Carduoideae</taxon>
        <taxon>Cardueae</taxon>
        <taxon>Arctiinae</taxon>
        <taxon>Arctium</taxon>
    </lineage>
</organism>
<dbReference type="EMBL" id="CM042062">
    <property type="protein sequence ID" value="KAI3669690.1"/>
    <property type="molecule type" value="Genomic_DNA"/>
</dbReference>
<name>A0ACB8XNH7_ARCLA</name>
<protein>
    <submittedName>
        <fullName evidence="1">Uncharacterized protein</fullName>
    </submittedName>
</protein>